<accession>A0A7X0MW59</accession>
<dbReference type="AlphaFoldDB" id="A0A7X0MW59"/>
<dbReference type="PROSITE" id="PS00941">
    <property type="entry name" value="CARBOXYLESTERASE_B_2"/>
    <property type="match status" value="1"/>
</dbReference>
<dbReference type="InParanoid" id="A0A7X0MW59"/>
<evidence type="ECO:0000256" key="3">
    <source>
        <dbReference type="RuleBase" id="RU361235"/>
    </source>
</evidence>
<evidence type="ECO:0000313" key="6">
    <source>
        <dbReference type="Proteomes" id="UP000528457"/>
    </source>
</evidence>
<comment type="similarity">
    <text evidence="1 3">Belongs to the type-B carboxylesterase/lipase family.</text>
</comment>
<evidence type="ECO:0000256" key="2">
    <source>
        <dbReference type="ARBA" id="ARBA00022801"/>
    </source>
</evidence>
<evidence type="ECO:0000313" key="5">
    <source>
        <dbReference type="EMBL" id="MBB6522108.1"/>
    </source>
</evidence>
<feature type="domain" description="Carboxylesterase type B" evidence="4">
    <location>
        <begin position="387"/>
        <end position="533"/>
    </location>
</feature>
<dbReference type="InterPro" id="IPR002018">
    <property type="entry name" value="CarbesteraseB"/>
</dbReference>
<comment type="caution">
    <text evidence="5">The sequence shown here is derived from an EMBL/GenBank/DDBJ whole genome shotgun (WGS) entry which is preliminary data.</text>
</comment>
<dbReference type="EMBL" id="JACHHT010000002">
    <property type="protein sequence ID" value="MBB6522108.1"/>
    <property type="molecule type" value="Genomic_DNA"/>
</dbReference>
<dbReference type="EC" id="3.1.1.-" evidence="3"/>
<gene>
    <name evidence="5" type="ORF">HNR48_002393</name>
</gene>
<sequence length="599" mass="66702">MKGFLNSIKTLAVVLAGLFLLACAETEPKLESLSPLKIKTGEIIGQTNALGGRQWRGIPYAKPPIGDLRWRAPQPVEPWDKALLTQEHSSACSQMSGGTGDTVPAINGIGGSEDCLYLNVYAPKYKDGAEPQAVMVWVHGGSNTHGSANIYDGSRLATEHNVVVVTINYRLGPFGWLRHPALAIENDVIHNSGNFGTLDIIQSLHWVKNNIAAFGGDPERVTLFGESAGGFNTLSLMLSPMAKGLFHRAIVQSGGLWFDDVSTATAYPEDGGDPHSALELERQLRNEEGWSLSPKATRGLIKQQSLDDRARFLRQASVAEIFDVYKRLGETKPDIPRVFQDGVVISAGDPVSRLSVLGEHYNVPVIIGSNRDETKLYYYQDPKYVDLYFDRYAIIKNEHYYDARAQYHSERWKYQGVDRIANALSQAKGAPVWAYRFDWDEQARPLGMKLDQLLGASHGMEIPFVFGFTDSGGLFDPMINRENTPGRESLSQRMRSLWTRFAKSGDPNSGQSHAWYSFENPNAAQFAVFDTNPLAHSLSVVDPDTFHQRIVEDSRLASVKEKCEVWASLIRKAPELWPEENYSQSEHLDCSAYPYESLQ</sequence>
<dbReference type="PROSITE" id="PS51257">
    <property type="entry name" value="PROKAR_LIPOPROTEIN"/>
    <property type="match status" value="1"/>
</dbReference>
<dbReference type="Gene3D" id="3.40.50.1820">
    <property type="entry name" value="alpha/beta hydrolase"/>
    <property type="match status" value="1"/>
</dbReference>
<name>A0A7X0MW59_9GAMM</name>
<evidence type="ECO:0000259" key="4">
    <source>
        <dbReference type="Pfam" id="PF00135"/>
    </source>
</evidence>
<dbReference type="InterPro" id="IPR029058">
    <property type="entry name" value="AB_hydrolase_fold"/>
</dbReference>
<dbReference type="InterPro" id="IPR019819">
    <property type="entry name" value="Carboxylesterase_B_CS"/>
</dbReference>
<keyword evidence="2 3" id="KW-0378">Hydrolase</keyword>
<dbReference type="RefSeq" id="WP_166846734.1">
    <property type="nucleotide sequence ID" value="NZ_JAAONY010000002.1"/>
</dbReference>
<dbReference type="Proteomes" id="UP000528457">
    <property type="component" value="Unassembled WGS sequence"/>
</dbReference>
<feature type="domain" description="Carboxylesterase type B" evidence="4">
    <location>
        <begin position="36"/>
        <end position="383"/>
    </location>
</feature>
<dbReference type="InterPro" id="IPR019826">
    <property type="entry name" value="Carboxylesterase_B_AS"/>
</dbReference>
<reference evidence="5 6" key="1">
    <citation type="submission" date="2020-08" db="EMBL/GenBank/DDBJ databases">
        <title>Genomic Encyclopedia of Type Strains, Phase IV (KMG-IV): sequencing the most valuable type-strain genomes for metagenomic binning, comparative biology and taxonomic classification.</title>
        <authorList>
            <person name="Goeker M."/>
        </authorList>
    </citation>
    <scope>NUCLEOTIDE SEQUENCE [LARGE SCALE GENOMIC DNA]</scope>
    <source>
        <strain evidence="5 6">DSM 22368</strain>
    </source>
</reference>
<dbReference type="SUPFAM" id="SSF53474">
    <property type="entry name" value="alpha/beta-Hydrolases"/>
    <property type="match status" value="1"/>
</dbReference>
<dbReference type="InterPro" id="IPR050309">
    <property type="entry name" value="Type-B_Carboxylest/Lipase"/>
</dbReference>
<organism evidence="5 6">
    <name type="scientific">Pseudoteredinibacter isoporae</name>
    <dbReference type="NCBI Taxonomy" id="570281"/>
    <lineage>
        <taxon>Bacteria</taxon>
        <taxon>Pseudomonadati</taxon>
        <taxon>Pseudomonadota</taxon>
        <taxon>Gammaproteobacteria</taxon>
        <taxon>Cellvibrionales</taxon>
        <taxon>Cellvibrionaceae</taxon>
        <taxon>Pseudoteredinibacter</taxon>
    </lineage>
</organism>
<evidence type="ECO:0000256" key="1">
    <source>
        <dbReference type="ARBA" id="ARBA00005964"/>
    </source>
</evidence>
<dbReference type="PANTHER" id="PTHR11559">
    <property type="entry name" value="CARBOXYLESTERASE"/>
    <property type="match status" value="1"/>
</dbReference>
<dbReference type="GO" id="GO:0016787">
    <property type="term" value="F:hydrolase activity"/>
    <property type="evidence" value="ECO:0007669"/>
    <property type="project" value="UniProtKB-KW"/>
</dbReference>
<protein>
    <recommendedName>
        <fullName evidence="3">Carboxylic ester hydrolase</fullName>
        <ecNumber evidence="3">3.1.1.-</ecNumber>
    </recommendedName>
</protein>
<dbReference type="PROSITE" id="PS00122">
    <property type="entry name" value="CARBOXYLESTERASE_B_1"/>
    <property type="match status" value="1"/>
</dbReference>
<proteinExistence type="inferred from homology"/>
<dbReference type="Pfam" id="PF00135">
    <property type="entry name" value="COesterase"/>
    <property type="match status" value="2"/>
</dbReference>
<keyword evidence="6" id="KW-1185">Reference proteome</keyword>